<reference evidence="2 3" key="1">
    <citation type="submission" date="2015-01" db="EMBL/GenBank/DDBJ databases">
        <title>Evolution of Trichinella species and genotypes.</title>
        <authorList>
            <person name="Korhonen P.K."/>
            <person name="Edoardo P."/>
            <person name="Giuseppe L.R."/>
            <person name="Gasser R.B."/>
        </authorList>
    </citation>
    <scope>NUCLEOTIDE SEQUENCE [LARGE SCALE GENOMIC DNA]</scope>
    <source>
        <strain evidence="2">ISS176</strain>
    </source>
</reference>
<name>A0A0V1GJ40_TRIPS</name>
<organism evidence="2 3">
    <name type="scientific">Trichinella pseudospiralis</name>
    <name type="common">Parasitic roundworm</name>
    <dbReference type="NCBI Taxonomy" id="6337"/>
    <lineage>
        <taxon>Eukaryota</taxon>
        <taxon>Metazoa</taxon>
        <taxon>Ecdysozoa</taxon>
        <taxon>Nematoda</taxon>
        <taxon>Enoplea</taxon>
        <taxon>Dorylaimia</taxon>
        <taxon>Trichinellida</taxon>
        <taxon>Trichinellidae</taxon>
        <taxon>Trichinella</taxon>
    </lineage>
</organism>
<evidence type="ECO:0000256" key="1">
    <source>
        <dbReference type="SAM" id="MobiDB-lite"/>
    </source>
</evidence>
<comment type="caution">
    <text evidence="2">The sequence shown here is derived from an EMBL/GenBank/DDBJ whole genome shotgun (WGS) entry which is preliminary data.</text>
</comment>
<gene>
    <name evidence="2" type="ORF">T4C_397</name>
</gene>
<protein>
    <submittedName>
        <fullName evidence="2">Uncharacterized protein</fullName>
    </submittedName>
</protein>
<accession>A0A0V1GJ40</accession>
<sequence length="30" mass="3358">MSLTIETKGHSKLKEEKDGHGTPFHEMSAM</sequence>
<proteinExistence type="predicted"/>
<feature type="compositionally biased region" description="Basic and acidic residues" evidence="1">
    <location>
        <begin position="7"/>
        <end position="20"/>
    </location>
</feature>
<feature type="region of interest" description="Disordered" evidence="1">
    <location>
        <begin position="1"/>
        <end position="30"/>
    </location>
</feature>
<dbReference type="AlphaFoldDB" id="A0A0V1GJ40"/>
<evidence type="ECO:0000313" key="3">
    <source>
        <dbReference type="Proteomes" id="UP000054826"/>
    </source>
</evidence>
<evidence type="ECO:0000313" key="2">
    <source>
        <dbReference type="EMBL" id="KRY98214.1"/>
    </source>
</evidence>
<dbReference type="EMBL" id="JYDV01002129">
    <property type="protein sequence ID" value="KRY98214.1"/>
    <property type="molecule type" value="Genomic_DNA"/>
</dbReference>
<dbReference type="Proteomes" id="UP000054826">
    <property type="component" value="Unassembled WGS sequence"/>
</dbReference>